<dbReference type="Pfam" id="PF12705">
    <property type="entry name" value="PDDEXK_1"/>
    <property type="match status" value="1"/>
</dbReference>
<keyword evidence="2" id="KW-0347">Helicase</keyword>
<dbReference type="GO" id="GO:0006281">
    <property type="term" value="P:DNA repair"/>
    <property type="evidence" value="ECO:0007669"/>
    <property type="project" value="UniProtKB-KW"/>
</dbReference>
<sequence length="990" mass="109243">MDASLPFVLEQQIGSGSGIDTQPVLLVPTANRVIPLRRLLARHELGFNVTVDSLGRWVESLWILFGDGSTPISAEERRICLISLLEQSELDTTDGIVEAACRIAREGLPVVRISDEQRSLPLSPMEEALAQVLESYRLWLRAHQRIEYAEMLSLLPDRIDATHWQVLGVFFLADSLTPFEREFLGALNATLLVSGSNGTLTDNSKWVVDEKKSSPSRKANSNACYGTHHVESVETSRAPELCELSHLLFQRSASSKPVNASGAVRVALACGPEAQLLSVHEAILDAVKGADSEQDPSIVVVLPDPLRQFTFSAPLLAQQGISCACQGSKLLCDIDVGRALIDACTLVDDAAAETALAADYSYNPFAGIWYATAFYSDKLHRGNRLIEQEELLCDLAGHAEEDLQGLIGLIEQDDLPQALSVLESYIVRHFSSQPGYAAEQFAALQYVSRVVEAALAIGKSPAQMIRHVETAQIPLAFDTDSGSQINDQIDSQIKDTSQIKGTHRVLFCTLDEAAALEPASAHTIIAADMTAQSYPIVENVDAADTLLAKWGLVTTDNKMAASRQKFSAALLAARNRVVMQRTMHNGLADEEQPAALFEEVLDCYRGDPTSRDSDDTTTRVPISLAPFTHLSGEEHLVENTLGHAQRVASETDRPIMGSITPQARSFIVLNRRYHGHTFPGMDLSASQIESYLECPYQWFAKRRLKLESLDEGFGPAERGTFIHAVLESFYLRFQAEVQPKVTPSTLGQAREVMQAVFSQVAERQFTDRHLVGNRYVPINAWEERQRDKVLDQLLDYLEFECRLLPSFEPWKFEWAYGEDTPYSYAGCNLVGRIDRIDRDRAGQVVIIDYKSSLSSAYRLHADSSDESSAFELPAKMQALIYAKAVRDTLGCPIAAILYVNPLDASIQGAWDAGQIGLEELPFAPADARAGRIPWCDVETFDALLDRCELLVGEHMASLANGEISPTPHGPNACRYCPVIDCPNRLEKRRL</sequence>
<evidence type="ECO:0000313" key="5">
    <source>
        <dbReference type="EMBL" id="ACU93811.1"/>
    </source>
</evidence>
<dbReference type="GO" id="GO:0004386">
    <property type="term" value="F:helicase activity"/>
    <property type="evidence" value="ECO:0007669"/>
    <property type="project" value="UniProtKB-KW"/>
</dbReference>
<dbReference type="InterPro" id="IPR038726">
    <property type="entry name" value="PDDEXK_AddAB-type"/>
</dbReference>
<dbReference type="RefSeq" id="WP_012802500.1">
    <property type="nucleotide sequence ID" value="NC_013170.1"/>
</dbReference>
<dbReference type="InterPro" id="IPR011604">
    <property type="entry name" value="PDDEXK-like_dom_sf"/>
</dbReference>
<accession>C7MLK5</accession>
<name>C7MLK5_CRYCD</name>
<dbReference type="KEGG" id="ccu:Ccur_00780"/>
<keyword evidence="1" id="KW-0227">DNA damage</keyword>
<dbReference type="eggNOG" id="COG2887">
    <property type="taxonomic scope" value="Bacteria"/>
</dbReference>
<dbReference type="InterPro" id="IPR011335">
    <property type="entry name" value="Restrct_endonuc-II-like"/>
</dbReference>
<evidence type="ECO:0000313" key="6">
    <source>
        <dbReference type="Proteomes" id="UP000000954"/>
    </source>
</evidence>
<dbReference type="SUPFAM" id="SSF52980">
    <property type="entry name" value="Restriction endonuclease-like"/>
    <property type="match status" value="1"/>
</dbReference>
<organism evidence="5 6">
    <name type="scientific">Cryptobacterium curtum (strain ATCC 700683 / DSM 15641 / CCUG 43107 / 12-3)</name>
    <dbReference type="NCBI Taxonomy" id="469378"/>
    <lineage>
        <taxon>Bacteria</taxon>
        <taxon>Bacillati</taxon>
        <taxon>Actinomycetota</taxon>
        <taxon>Coriobacteriia</taxon>
        <taxon>Eggerthellales</taxon>
        <taxon>Eggerthellaceae</taxon>
        <taxon>Cryptobacterium</taxon>
    </lineage>
</organism>
<keyword evidence="2" id="KW-0067">ATP-binding</keyword>
<feature type="domain" description="PD-(D/E)XK endonuclease-like" evidence="4">
    <location>
        <begin position="683"/>
        <end position="980"/>
    </location>
</feature>
<protein>
    <recommendedName>
        <fullName evidence="4">PD-(D/E)XK endonuclease-like domain-containing protein</fullName>
    </recommendedName>
</protein>
<evidence type="ECO:0000256" key="2">
    <source>
        <dbReference type="ARBA" id="ARBA00022806"/>
    </source>
</evidence>
<dbReference type="EMBL" id="CP001682">
    <property type="protein sequence ID" value="ACU93811.1"/>
    <property type="molecule type" value="Genomic_DNA"/>
</dbReference>
<reference evidence="5 6" key="1">
    <citation type="journal article" date="2009" name="Stand. Genomic Sci.">
        <title>Complete genome sequence of Cryptobacterium curtum type strain (12-3).</title>
        <authorList>
            <person name="Mavrommatis K."/>
            <person name="Pukall R."/>
            <person name="Rohde C."/>
            <person name="Chen F."/>
            <person name="Sims D."/>
            <person name="Brettin T."/>
            <person name="Kuske C."/>
            <person name="Detter J.C."/>
            <person name="Han C."/>
            <person name="Lapidus A."/>
            <person name="Copeland A."/>
            <person name="Glavina Del Rio T."/>
            <person name="Nolan M."/>
            <person name="Lucas S."/>
            <person name="Tice H."/>
            <person name="Cheng J.F."/>
            <person name="Bruce D."/>
            <person name="Goodwin L."/>
            <person name="Pitluck S."/>
            <person name="Ovchinnikova G."/>
            <person name="Pati A."/>
            <person name="Ivanova N."/>
            <person name="Chen A."/>
            <person name="Palaniappan K."/>
            <person name="Chain P."/>
            <person name="D'haeseleer P."/>
            <person name="Goker M."/>
            <person name="Bristow J."/>
            <person name="Eisen J.A."/>
            <person name="Markowitz V."/>
            <person name="Hugenholtz P."/>
            <person name="Rohde M."/>
            <person name="Klenk H.P."/>
            <person name="Kyrpides N.C."/>
        </authorList>
    </citation>
    <scope>NUCLEOTIDE SEQUENCE [LARGE SCALE GENOMIC DNA]</scope>
    <source>
        <strain evidence="6">ATCC 700683 / DSM 15641 / 12-3</strain>
    </source>
</reference>
<proteinExistence type="predicted"/>
<gene>
    <name evidence="5" type="ordered locus">Ccur_00780</name>
</gene>
<dbReference type="Proteomes" id="UP000000954">
    <property type="component" value="Chromosome"/>
</dbReference>
<keyword evidence="2" id="KW-0547">Nucleotide-binding</keyword>
<evidence type="ECO:0000256" key="3">
    <source>
        <dbReference type="ARBA" id="ARBA00023204"/>
    </source>
</evidence>
<dbReference type="HOGENOM" id="CLU_012933_0_0_11"/>
<evidence type="ECO:0000259" key="4">
    <source>
        <dbReference type="Pfam" id="PF12705"/>
    </source>
</evidence>
<dbReference type="Gene3D" id="3.90.320.10">
    <property type="match status" value="1"/>
</dbReference>
<dbReference type="AlphaFoldDB" id="C7MLK5"/>
<dbReference type="STRING" id="469378.Ccur_00780"/>
<keyword evidence="3" id="KW-0234">DNA repair</keyword>
<keyword evidence="6" id="KW-1185">Reference proteome</keyword>
<evidence type="ECO:0000256" key="1">
    <source>
        <dbReference type="ARBA" id="ARBA00022763"/>
    </source>
</evidence>
<keyword evidence="2" id="KW-0378">Hydrolase</keyword>